<keyword evidence="6" id="KW-1185">Reference proteome</keyword>
<dbReference type="InterPro" id="IPR004482">
    <property type="entry name" value="Mg_chelat-rel"/>
</dbReference>
<dbReference type="GO" id="GO:0003677">
    <property type="term" value="F:DNA binding"/>
    <property type="evidence" value="ECO:0007669"/>
    <property type="project" value="InterPro"/>
</dbReference>
<accession>U2TPN0</accession>
<evidence type="ECO:0000313" key="6">
    <source>
        <dbReference type="Proteomes" id="UP000016638"/>
    </source>
</evidence>
<dbReference type="Gene3D" id="3.30.230.10">
    <property type="match status" value="1"/>
</dbReference>
<dbReference type="Pfam" id="PF01078">
    <property type="entry name" value="Mg_chelatase"/>
    <property type="match status" value="1"/>
</dbReference>
<protein>
    <submittedName>
        <fullName evidence="5">Mg chelatase-like protein</fullName>
    </submittedName>
</protein>
<dbReference type="InterPro" id="IPR045006">
    <property type="entry name" value="CHLI-like"/>
</dbReference>
<keyword evidence="3" id="KW-0067">ATP-binding</keyword>
<gene>
    <name evidence="5" type="ORF">HMPREF1316_0262</name>
</gene>
<evidence type="ECO:0000256" key="2">
    <source>
        <dbReference type="ARBA" id="ARBA00022741"/>
    </source>
</evidence>
<dbReference type="OrthoDB" id="9813147at2"/>
<dbReference type="SUPFAM" id="SSF54211">
    <property type="entry name" value="Ribosomal protein S5 domain 2-like"/>
    <property type="match status" value="1"/>
</dbReference>
<dbReference type="Pfam" id="PF13541">
    <property type="entry name" value="ChlI"/>
    <property type="match status" value="1"/>
</dbReference>
<dbReference type="InterPro" id="IPR014721">
    <property type="entry name" value="Ribsml_uS5_D2-typ_fold_subgr"/>
</dbReference>
<comment type="similarity">
    <text evidence="1">Belongs to the Mg-chelatase subunits D/I family. ComM subfamily.</text>
</comment>
<reference evidence="5 6" key="1">
    <citation type="submission" date="2013-08" db="EMBL/GenBank/DDBJ databases">
        <authorList>
            <person name="Durkin A.S."/>
            <person name="Haft D.R."/>
            <person name="McCorrison J."/>
            <person name="Torralba M."/>
            <person name="Gillis M."/>
            <person name="Haft D.H."/>
            <person name="Methe B."/>
            <person name="Sutton G."/>
            <person name="Nelson K.E."/>
        </authorList>
    </citation>
    <scope>NUCLEOTIDE SEQUENCE [LARGE SCALE GENOMIC DNA]</scope>
    <source>
        <strain evidence="5 6">F0195</strain>
    </source>
</reference>
<dbReference type="GO" id="GO:0005524">
    <property type="term" value="F:ATP binding"/>
    <property type="evidence" value="ECO:0007669"/>
    <property type="project" value="UniProtKB-KW"/>
</dbReference>
<dbReference type="CDD" id="cd00009">
    <property type="entry name" value="AAA"/>
    <property type="match status" value="1"/>
</dbReference>
<dbReference type="InterPro" id="IPR003593">
    <property type="entry name" value="AAA+_ATPase"/>
</dbReference>
<dbReference type="SUPFAM" id="SSF52540">
    <property type="entry name" value="P-loop containing nucleoside triphosphate hydrolases"/>
    <property type="match status" value="1"/>
</dbReference>
<dbReference type="InterPro" id="IPR025158">
    <property type="entry name" value="Mg_chelat-rel_C"/>
</dbReference>
<name>U2TPN0_9ACTN</name>
<evidence type="ECO:0000256" key="3">
    <source>
        <dbReference type="ARBA" id="ARBA00022840"/>
    </source>
</evidence>
<dbReference type="SMART" id="SM00382">
    <property type="entry name" value="AAA"/>
    <property type="match status" value="1"/>
</dbReference>
<dbReference type="Gene3D" id="3.40.50.300">
    <property type="entry name" value="P-loop containing nucleotide triphosphate hydrolases"/>
    <property type="match status" value="1"/>
</dbReference>
<dbReference type="Proteomes" id="UP000016638">
    <property type="component" value="Unassembled WGS sequence"/>
</dbReference>
<feature type="domain" description="AAA+ ATPase" evidence="4">
    <location>
        <begin position="210"/>
        <end position="393"/>
    </location>
</feature>
<dbReference type="RefSeq" id="WP_021726264.1">
    <property type="nucleotide sequence ID" value="NZ_AWEZ01000045.1"/>
</dbReference>
<dbReference type="InterPro" id="IPR001208">
    <property type="entry name" value="MCM_dom"/>
</dbReference>
<keyword evidence="2" id="KW-0547">Nucleotide-binding</keyword>
<dbReference type="PATRIC" id="fig|1125712.3.peg.1385"/>
<dbReference type="AlphaFoldDB" id="U2TPN0"/>
<evidence type="ECO:0000256" key="1">
    <source>
        <dbReference type="ARBA" id="ARBA00006354"/>
    </source>
</evidence>
<dbReference type="InterPro" id="IPR020568">
    <property type="entry name" value="Ribosomal_Su5_D2-typ_SF"/>
</dbReference>
<evidence type="ECO:0000259" key="4">
    <source>
        <dbReference type="SMART" id="SM00382"/>
    </source>
</evidence>
<evidence type="ECO:0000313" key="5">
    <source>
        <dbReference type="EMBL" id="ERL08395.1"/>
    </source>
</evidence>
<dbReference type="PRINTS" id="PR01657">
    <property type="entry name" value="MCMFAMILY"/>
</dbReference>
<dbReference type="EMBL" id="AWEZ01000045">
    <property type="protein sequence ID" value="ERL08395.1"/>
    <property type="molecule type" value="Genomic_DNA"/>
</dbReference>
<dbReference type="PANTHER" id="PTHR32039:SF7">
    <property type="entry name" value="COMPETENCE PROTEIN COMM"/>
    <property type="match status" value="1"/>
</dbReference>
<dbReference type="PANTHER" id="PTHR32039">
    <property type="entry name" value="MAGNESIUM-CHELATASE SUBUNIT CHLI"/>
    <property type="match status" value="1"/>
</dbReference>
<comment type="caution">
    <text evidence="5">The sequence shown here is derived from an EMBL/GenBank/DDBJ whole genome shotgun (WGS) entry which is preliminary data.</text>
</comment>
<sequence>MVGTITVASACLRGIEALPISVEVASSGGIPGITIVGMTGTSTMEVAARVRCAIKAAGYKLPRMHYTVNLAPAEMRKSGTAFDLPIAVGILALSGQIPLAGLDGCLLVGELGLAGEVSLTRGAVAYQHLAHRLGASLACARDALHAGASTHAILAIGSLADLREGVSTLDGEVPHGLAGGEQDDGTEGLDFANVFGQESAKRALTIAAAGGHGILMVGPPGSGKTMLARRLPTILPSLTEPELEEVCLVTSVAGQPLDDAMRGVRPFRAPHHSVSAGGLVGGGRPVLPGEVSLAHKGVLFLDELPEFATNVLQTLRQPMEDKEVRIVRVDGVYRFPCDFQLVAASNPCPCGYLGDPAHDCRCTPAQVQRYQGRIGGPLMDRIDMRVDVMRPASQTVIGAEAGMDSHTMCQQVMGAREFASHRPHETDASDALPHSLLFDTRAATCLEGISSRLALGARSIVKMARVARTIADVEQSEHVRREHVLEASGYRNRAEGGQDA</sequence>
<dbReference type="Pfam" id="PF13335">
    <property type="entry name" value="Mg_chelatase_C"/>
    <property type="match status" value="1"/>
</dbReference>
<organism evidence="5 6">
    <name type="scientific">Olsenella profusa F0195</name>
    <dbReference type="NCBI Taxonomy" id="1125712"/>
    <lineage>
        <taxon>Bacteria</taxon>
        <taxon>Bacillati</taxon>
        <taxon>Actinomycetota</taxon>
        <taxon>Coriobacteriia</taxon>
        <taxon>Coriobacteriales</taxon>
        <taxon>Atopobiaceae</taxon>
        <taxon>Olsenella</taxon>
    </lineage>
</organism>
<proteinExistence type="inferred from homology"/>
<dbReference type="STRING" id="1125712.HMPREF1316_0262"/>
<dbReference type="InterPro" id="IPR000523">
    <property type="entry name" value="Mg_chelatse_chII-like_cat_dom"/>
</dbReference>
<dbReference type="InterPro" id="IPR027417">
    <property type="entry name" value="P-loop_NTPase"/>
</dbReference>
<dbReference type="eggNOG" id="COG0606">
    <property type="taxonomic scope" value="Bacteria"/>
</dbReference>
<dbReference type="NCBIfam" id="TIGR00368">
    <property type="entry name" value="YifB family Mg chelatase-like AAA ATPase"/>
    <property type="match status" value="1"/>
</dbReference>